<dbReference type="EMBL" id="LCYG01000064">
    <property type="protein sequence ID" value="KLK90841.1"/>
    <property type="molecule type" value="Genomic_DNA"/>
</dbReference>
<gene>
    <name evidence="2" type="ORF">AA309_23245</name>
</gene>
<dbReference type="GO" id="GO:0003677">
    <property type="term" value="F:DNA binding"/>
    <property type="evidence" value="ECO:0007669"/>
    <property type="project" value="InterPro"/>
</dbReference>
<dbReference type="Proteomes" id="UP000035489">
    <property type="component" value="Unassembled WGS sequence"/>
</dbReference>
<evidence type="ECO:0000313" key="3">
    <source>
        <dbReference type="Proteomes" id="UP000035489"/>
    </source>
</evidence>
<dbReference type="GO" id="GO:0006310">
    <property type="term" value="P:DNA recombination"/>
    <property type="evidence" value="ECO:0007669"/>
    <property type="project" value="UniProtKB-KW"/>
</dbReference>
<protein>
    <submittedName>
        <fullName evidence="2">Uncharacterized protein</fullName>
    </submittedName>
</protein>
<dbReference type="RefSeq" id="WP_047191416.1">
    <property type="nucleotide sequence ID" value="NZ_LCYG01000064.1"/>
</dbReference>
<dbReference type="SUPFAM" id="SSF56349">
    <property type="entry name" value="DNA breaking-rejoining enzymes"/>
    <property type="match status" value="1"/>
</dbReference>
<organism evidence="2 3">
    <name type="scientific">Microvirga vignae</name>
    <dbReference type="NCBI Taxonomy" id="1225564"/>
    <lineage>
        <taxon>Bacteria</taxon>
        <taxon>Pseudomonadati</taxon>
        <taxon>Pseudomonadota</taxon>
        <taxon>Alphaproteobacteria</taxon>
        <taxon>Hyphomicrobiales</taxon>
        <taxon>Methylobacteriaceae</taxon>
        <taxon>Microvirga</taxon>
    </lineage>
</organism>
<name>A0A0H1R7R4_9HYPH</name>
<evidence type="ECO:0000256" key="1">
    <source>
        <dbReference type="ARBA" id="ARBA00023172"/>
    </source>
</evidence>
<dbReference type="InterPro" id="IPR013762">
    <property type="entry name" value="Integrase-like_cat_sf"/>
</dbReference>
<keyword evidence="3" id="KW-1185">Reference proteome</keyword>
<evidence type="ECO:0000313" key="2">
    <source>
        <dbReference type="EMBL" id="KLK90841.1"/>
    </source>
</evidence>
<accession>A0A0H1R7R4</accession>
<comment type="caution">
    <text evidence="2">The sequence shown here is derived from an EMBL/GenBank/DDBJ whole genome shotgun (WGS) entry which is preliminary data.</text>
</comment>
<proteinExistence type="predicted"/>
<dbReference type="STRING" id="1225564.AA309_23245"/>
<dbReference type="GO" id="GO:0015074">
    <property type="term" value="P:DNA integration"/>
    <property type="evidence" value="ECO:0007669"/>
    <property type="project" value="InterPro"/>
</dbReference>
<dbReference type="OrthoDB" id="8353888at2"/>
<dbReference type="AlphaFoldDB" id="A0A0H1R7R4"/>
<dbReference type="InterPro" id="IPR011010">
    <property type="entry name" value="DNA_brk_join_enz"/>
</dbReference>
<reference evidence="2 3" key="1">
    <citation type="submission" date="2015-05" db="EMBL/GenBank/DDBJ databases">
        <title>Draft genome sequence of Microvirga vignae strain BR3299, a novel nitrogen fixing bacteria isolated from Brazil semi-aired region.</title>
        <authorList>
            <person name="Zilli J.E."/>
            <person name="Passos S.R."/>
            <person name="Leite J."/>
            <person name="Baldani J.I."/>
            <person name="Xavier G.R."/>
            <person name="Rumjaneck N.G."/>
            <person name="Simoes-Araujo J.L."/>
        </authorList>
    </citation>
    <scope>NUCLEOTIDE SEQUENCE [LARGE SCALE GENOMIC DNA]</scope>
    <source>
        <strain evidence="2 3">BR3299</strain>
    </source>
</reference>
<sequence length="621" mass="69305">MVEFEVWTQGRKAKTGRAGIVAVRKLFKFIIAQEGAVESILASGSPVVWHRHVKAWANAIKNDETIAIATRSQYIGNARQFLRHLQSRGHIPRFSLPRTLRRVRQGSTRKKTLAETGLAVASDGENTPPPGVQDLGDDVVALWRELRASPDVTYDKPKMLDLLDLHLEVLRGAAQAEARAIWKSFQDTQRALQQSRIDAVEAFLANNGGRFSRAAGHGGGSWSIFAERDNLLAYLESRHGGLVPSRHEDPAIYRFITNNYSVAEISQLLHTTTDSAICFCIIILIESVMNVSSLLELEKDNLEGSDLPGHKRITWWKDRAKGIMLWRDLIVGPRDQMLIGHEGDISAPQAFQCLLDMRSRLLPHVPPSEDSLLLIVRLLANSREMPTVASSIVPLKESTLGQAWHRFRKRHPLLADLPITLDQIRSTIALKRALETNGDIFVIKDLLGHSSIVTSANYIETAVVGRINEGKVRLATEFLTVAATEGNTELQQKLGITSERADELLGKARKKGFGIKCRDDRKGAAPGTQPGEECDRYEHCAVCTERLVHEGVEAAAEMLAFKRHILSQKPRLERENPERWREVWAVFVIFLNVALIRMGANFRAQGRKLAALIDYSAVVLD</sequence>
<dbReference type="PATRIC" id="fig|1225564.3.peg.6063"/>
<keyword evidence="1" id="KW-0233">DNA recombination</keyword>
<dbReference type="Gene3D" id="1.10.443.10">
    <property type="entry name" value="Intergrase catalytic core"/>
    <property type="match status" value="1"/>
</dbReference>